<comment type="caution">
    <text evidence="1">The sequence shown here is derived from an EMBL/GenBank/DDBJ whole genome shotgun (WGS) entry which is preliminary data.</text>
</comment>
<reference evidence="1 2" key="1">
    <citation type="journal article" date="2018" name="Front. Plant Sci.">
        <title>Red Clover (Trifolium pratense) and Zigzag Clover (T. medium) - A Picture of Genomic Similarities and Differences.</title>
        <authorList>
            <person name="Dluhosova J."/>
            <person name="Istvanek J."/>
            <person name="Nedelnik J."/>
            <person name="Repkova J."/>
        </authorList>
    </citation>
    <scope>NUCLEOTIDE SEQUENCE [LARGE SCALE GENOMIC DNA]</scope>
    <source>
        <strain evidence="2">cv. 10/8</strain>
        <tissue evidence="1">Leaf</tissue>
    </source>
</reference>
<proteinExistence type="predicted"/>
<organism evidence="1 2">
    <name type="scientific">Trifolium medium</name>
    <dbReference type="NCBI Taxonomy" id="97028"/>
    <lineage>
        <taxon>Eukaryota</taxon>
        <taxon>Viridiplantae</taxon>
        <taxon>Streptophyta</taxon>
        <taxon>Embryophyta</taxon>
        <taxon>Tracheophyta</taxon>
        <taxon>Spermatophyta</taxon>
        <taxon>Magnoliopsida</taxon>
        <taxon>eudicotyledons</taxon>
        <taxon>Gunneridae</taxon>
        <taxon>Pentapetalae</taxon>
        <taxon>rosids</taxon>
        <taxon>fabids</taxon>
        <taxon>Fabales</taxon>
        <taxon>Fabaceae</taxon>
        <taxon>Papilionoideae</taxon>
        <taxon>50 kb inversion clade</taxon>
        <taxon>NPAAA clade</taxon>
        <taxon>Hologalegina</taxon>
        <taxon>IRL clade</taxon>
        <taxon>Trifolieae</taxon>
        <taxon>Trifolium</taxon>
    </lineage>
</organism>
<name>A0A392TTZ5_9FABA</name>
<dbReference type="Proteomes" id="UP000265520">
    <property type="component" value="Unassembled WGS sequence"/>
</dbReference>
<dbReference type="AlphaFoldDB" id="A0A392TTZ5"/>
<evidence type="ECO:0000313" key="1">
    <source>
        <dbReference type="EMBL" id="MCI63750.1"/>
    </source>
</evidence>
<feature type="non-terminal residue" evidence="1">
    <location>
        <position position="32"/>
    </location>
</feature>
<dbReference type="EMBL" id="LXQA010642900">
    <property type="protein sequence ID" value="MCI63750.1"/>
    <property type="molecule type" value="Genomic_DNA"/>
</dbReference>
<protein>
    <submittedName>
        <fullName evidence="1">Uncharacterized protein</fullName>
    </submittedName>
</protein>
<keyword evidence="2" id="KW-1185">Reference proteome</keyword>
<sequence>MILPSIFSSLNFTAELPPWIKPKALIPVVGKN</sequence>
<evidence type="ECO:0000313" key="2">
    <source>
        <dbReference type="Proteomes" id="UP000265520"/>
    </source>
</evidence>
<accession>A0A392TTZ5</accession>